<dbReference type="InterPro" id="IPR036397">
    <property type="entry name" value="RNaseH_sf"/>
</dbReference>
<evidence type="ECO:0008006" key="3">
    <source>
        <dbReference type="Google" id="ProtNLM"/>
    </source>
</evidence>
<dbReference type="PANTHER" id="PTHR47326">
    <property type="entry name" value="TRANSPOSABLE ELEMENT TC3 TRANSPOSASE-LIKE PROTEIN"/>
    <property type="match status" value="1"/>
</dbReference>
<comment type="caution">
    <text evidence="1">The sequence shown here is derived from an EMBL/GenBank/DDBJ whole genome shotgun (WGS) entry which is preliminary data.</text>
</comment>
<protein>
    <recommendedName>
        <fullName evidence="3">Tc1-like transposase DDE domain-containing protein</fullName>
    </recommendedName>
</protein>
<dbReference type="OrthoDB" id="7787442at2759"/>
<organism evidence="1 2">
    <name type="scientific">Araneus ventricosus</name>
    <name type="common">Orbweaver spider</name>
    <name type="synonym">Epeira ventricosa</name>
    <dbReference type="NCBI Taxonomy" id="182803"/>
    <lineage>
        <taxon>Eukaryota</taxon>
        <taxon>Metazoa</taxon>
        <taxon>Ecdysozoa</taxon>
        <taxon>Arthropoda</taxon>
        <taxon>Chelicerata</taxon>
        <taxon>Arachnida</taxon>
        <taxon>Araneae</taxon>
        <taxon>Araneomorphae</taxon>
        <taxon>Entelegynae</taxon>
        <taxon>Araneoidea</taxon>
        <taxon>Araneidae</taxon>
        <taxon>Araneus</taxon>
    </lineage>
</organism>
<reference evidence="1 2" key="1">
    <citation type="journal article" date="2019" name="Sci. Rep.">
        <title>Orb-weaving spider Araneus ventricosus genome elucidates the spidroin gene catalogue.</title>
        <authorList>
            <person name="Kono N."/>
            <person name="Nakamura H."/>
            <person name="Ohtoshi R."/>
            <person name="Moran D.A.P."/>
            <person name="Shinohara A."/>
            <person name="Yoshida Y."/>
            <person name="Fujiwara M."/>
            <person name="Mori M."/>
            <person name="Tomita M."/>
            <person name="Arakawa K."/>
        </authorList>
    </citation>
    <scope>NUCLEOTIDE SEQUENCE [LARGE SCALE GENOMIC DNA]</scope>
</reference>
<name>A0A4Y2V3D4_ARAVE</name>
<evidence type="ECO:0000313" key="1">
    <source>
        <dbReference type="EMBL" id="GBO19051.1"/>
    </source>
</evidence>
<keyword evidence="2" id="KW-1185">Reference proteome</keyword>
<sequence length="132" mass="14684">MVEIHYGLYPSCNESQIANGKNKMATKLRNVFFQHDDAPAHKTSSVKQYLVEEFGEQIIGYGGFQEWLPHSPYLTSMDFFLWGPQTAGACDPSSNNVGPSMTHYGCLCQRDTRYAIPCATWSSNKGPGVHCS</sequence>
<gene>
    <name evidence="1" type="ORF">AVEN_16527_1</name>
</gene>
<dbReference type="AlphaFoldDB" id="A0A4Y2V3D4"/>
<dbReference type="GO" id="GO:0003676">
    <property type="term" value="F:nucleic acid binding"/>
    <property type="evidence" value="ECO:0007669"/>
    <property type="project" value="InterPro"/>
</dbReference>
<dbReference type="EMBL" id="BGPR01042591">
    <property type="protein sequence ID" value="GBO19051.1"/>
    <property type="molecule type" value="Genomic_DNA"/>
</dbReference>
<proteinExistence type="predicted"/>
<dbReference type="Gene3D" id="3.30.420.10">
    <property type="entry name" value="Ribonuclease H-like superfamily/Ribonuclease H"/>
    <property type="match status" value="1"/>
</dbReference>
<accession>A0A4Y2V3D4</accession>
<evidence type="ECO:0000313" key="2">
    <source>
        <dbReference type="Proteomes" id="UP000499080"/>
    </source>
</evidence>
<dbReference type="Proteomes" id="UP000499080">
    <property type="component" value="Unassembled WGS sequence"/>
</dbReference>
<dbReference type="PANTHER" id="PTHR47326:SF1">
    <property type="entry name" value="HTH PSQ-TYPE DOMAIN-CONTAINING PROTEIN"/>
    <property type="match status" value="1"/>
</dbReference>